<evidence type="ECO:0000313" key="4">
    <source>
        <dbReference type="Proteomes" id="UP000464178"/>
    </source>
</evidence>
<dbReference type="GO" id="GO:0000150">
    <property type="term" value="F:DNA strand exchange activity"/>
    <property type="evidence" value="ECO:0007669"/>
    <property type="project" value="InterPro"/>
</dbReference>
<keyword evidence="4" id="KW-1185">Reference proteome</keyword>
<evidence type="ECO:0000259" key="2">
    <source>
        <dbReference type="PROSITE" id="PS51736"/>
    </source>
</evidence>
<dbReference type="InterPro" id="IPR006119">
    <property type="entry name" value="Resolv_N"/>
</dbReference>
<sequence length="327" mass="35598">MTSHTNRLNRHQPKPKPADREPTPVVRCAIYTRKSTEEGLEQEFNSLDAQREAGEAFIRSQAGEGWVVLGERYDDGGFAGANTDRPGLHTLLADIADGKVDCVVVYKVDRLSRSLLDFAQMMNTFEHHHVAFVSVTQQFNTASSMGRLVLNVLLSFAQFEREIISERTGDKTAATRRKGTWAGAPGPRVRHRPGRVQTCSQPRRGRARAPDLRPVPRARGSAPGGRGTRAAPVDHQALGHAQGDGTRGKPFDRTSVCNLLTNPLYIGHVRYKDEVHQGEHPAIVEAGVFTAVQHALARNGAPAGRWCGTDSGRCSKGYCGAGRAGPP</sequence>
<dbReference type="PANTHER" id="PTHR30461">
    <property type="entry name" value="DNA-INVERTASE FROM LAMBDOID PROPHAGE"/>
    <property type="match status" value="1"/>
</dbReference>
<feature type="region of interest" description="Disordered" evidence="1">
    <location>
        <begin position="168"/>
        <end position="250"/>
    </location>
</feature>
<dbReference type="InterPro" id="IPR050639">
    <property type="entry name" value="SSR_resolvase"/>
</dbReference>
<dbReference type="EMBL" id="LR593886">
    <property type="protein sequence ID" value="VTR92458.1"/>
    <property type="molecule type" value="Genomic_DNA"/>
</dbReference>
<dbReference type="PROSITE" id="PS51736">
    <property type="entry name" value="RECOMBINASES_3"/>
    <property type="match status" value="1"/>
</dbReference>
<evidence type="ECO:0000313" key="3">
    <source>
        <dbReference type="EMBL" id="VTR92458.1"/>
    </source>
</evidence>
<dbReference type="InterPro" id="IPR036162">
    <property type="entry name" value="Resolvase-like_N_sf"/>
</dbReference>
<dbReference type="Gene3D" id="3.40.50.1390">
    <property type="entry name" value="Resolvase, N-terminal catalytic domain"/>
    <property type="match status" value="1"/>
</dbReference>
<feature type="domain" description="Resolvase/invertase-type recombinase catalytic" evidence="2">
    <location>
        <begin position="27"/>
        <end position="179"/>
    </location>
</feature>
<organism evidence="3 4">
    <name type="scientific">Gemmata massiliana</name>
    <dbReference type="NCBI Taxonomy" id="1210884"/>
    <lineage>
        <taxon>Bacteria</taxon>
        <taxon>Pseudomonadati</taxon>
        <taxon>Planctomycetota</taxon>
        <taxon>Planctomycetia</taxon>
        <taxon>Gemmatales</taxon>
        <taxon>Gemmataceae</taxon>
        <taxon>Gemmata</taxon>
    </lineage>
</organism>
<reference evidence="3 4" key="1">
    <citation type="submission" date="2019-05" db="EMBL/GenBank/DDBJ databases">
        <authorList>
            <consortium name="Science for Life Laboratories"/>
        </authorList>
    </citation>
    <scope>NUCLEOTIDE SEQUENCE [LARGE SCALE GENOMIC DNA]</scope>
    <source>
        <strain evidence="3">Soil9</strain>
    </source>
</reference>
<dbReference type="InterPro" id="IPR011109">
    <property type="entry name" value="DNA_bind_recombinase_dom"/>
</dbReference>
<evidence type="ECO:0000256" key="1">
    <source>
        <dbReference type="SAM" id="MobiDB-lite"/>
    </source>
</evidence>
<dbReference type="Pfam" id="PF07508">
    <property type="entry name" value="Recombinase"/>
    <property type="match status" value="1"/>
</dbReference>
<dbReference type="AlphaFoldDB" id="A0A6P2CTI2"/>
<dbReference type="InterPro" id="IPR038109">
    <property type="entry name" value="DNA_bind_recomb_sf"/>
</dbReference>
<dbReference type="Pfam" id="PF00239">
    <property type="entry name" value="Resolvase"/>
    <property type="match status" value="1"/>
</dbReference>
<dbReference type="Proteomes" id="UP000464178">
    <property type="component" value="Chromosome"/>
</dbReference>
<dbReference type="RefSeq" id="WP_232069572.1">
    <property type="nucleotide sequence ID" value="NZ_LR593886.1"/>
</dbReference>
<dbReference type="SMART" id="SM00857">
    <property type="entry name" value="Resolvase"/>
    <property type="match status" value="1"/>
</dbReference>
<name>A0A6P2CTI2_9BACT</name>
<dbReference type="CDD" id="cd03768">
    <property type="entry name" value="SR_ResInv"/>
    <property type="match status" value="1"/>
</dbReference>
<dbReference type="PANTHER" id="PTHR30461:SF23">
    <property type="entry name" value="DNA RECOMBINASE-RELATED"/>
    <property type="match status" value="1"/>
</dbReference>
<feature type="region of interest" description="Disordered" evidence="1">
    <location>
        <begin position="1"/>
        <end position="24"/>
    </location>
</feature>
<dbReference type="GO" id="GO:0003677">
    <property type="term" value="F:DNA binding"/>
    <property type="evidence" value="ECO:0007669"/>
    <property type="project" value="InterPro"/>
</dbReference>
<dbReference type="SUPFAM" id="SSF53041">
    <property type="entry name" value="Resolvase-like"/>
    <property type="match status" value="1"/>
</dbReference>
<dbReference type="KEGG" id="gms:SOIL9_52560"/>
<protein>
    <recommendedName>
        <fullName evidence="2">Resolvase/invertase-type recombinase catalytic domain-containing protein</fullName>
    </recommendedName>
</protein>
<proteinExistence type="predicted"/>
<dbReference type="Gene3D" id="3.90.1750.20">
    <property type="entry name" value="Putative Large Serine Recombinase, Chain B, Domain 2"/>
    <property type="match status" value="1"/>
</dbReference>
<gene>
    <name evidence="3" type="ORF">SOIL9_52560</name>
</gene>
<accession>A0A6P2CTI2</accession>